<comment type="similarity">
    <text evidence="3">Belongs to the GST superfamily. Sigma family.</text>
</comment>
<evidence type="ECO:0000256" key="2">
    <source>
        <dbReference type="ARBA" id="ARBA00022679"/>
    </source>
</evidence>
<evidence type="ECO:0000313" key="8">
    <source>
        <dbReference type="Proteomes" id="UP001201812"/>
    </source>
</evidence>
<dbReference type="InterPro" id="IPR036282">
    <property type="entry name" value="Glutathione-S-Trfase_C_sf"/>
</dbReference>
<dbReference type="GO" id="GO:0006749">
    <property type="term" value="P:glutathione metabolic process"/>
    <property type="evidence" value="ECO:0007669"/>
    <property type="project" value="TreeGrafter"/>
</dbReference>
<accession>A0AAD4MLY4</accession>
<dbReference type="PROSITE" id="PS50405">
    <property type="entry name" value="GST_CTER"/>
    <property type="match status" value="1"/>
</dbReference>
<dbReference type="SUPFAM" id="SSF52833">
    <property type="entry name" value="Thioredoxin-like"/>
    <property type="match status" value="1"/>
</dbReference>
<evidence type="ECO:0000256" key="3">
    <source>
        <dbReference type="ARBA" id="ARBA00038317"/>
    </source>
</evidence>
<evidence type="ECO:0000313" key="7">
    <source>
        <dbReference type="EMBL" id="KAI1698649.1"/>
    </source>
</evidence>
<dbReference type="SUPFAM" id="SSF47616">
    <property type="entry name" value="GST C-terminal domain-like"/>
    <property type="match status" value="1"/>
</dbReference>
<dbReference type="PANTHER" id="PTHR11571">
    <property type="entry name" value="GLUTATHIONE S-TRANSFERASE"/>
    <property type="match status" value="1"/>
</dbReference>
<organism evidence="7 8">
    <name type="scientific">Ditylenchus destructor</name>
    <dbReference type="NCBI Taxonomy" id="166010"/>
    <lineage>
        <taxon>Eukaryota</taxon>
        <taxon>Metazoa</taxon>
        <taxon>Ecdysozoa</taxon>
        <taxon>Nematoda</taxon>
        <taxon>Chromadorea</taxon>
        <taxon>Rhabditida</taxon>
        <taxon>Tylenchina</taxon>
        <taxon>Tylenchomorpha</taxon>
        <taxon>Sphaerularioidea</taxon>
        <taxon>Anguinidae</taxon>
        <taxon>Anguininae</taxon>
        <taxon>Ditylenchus</taxon>
    </lineage>
</organism>
<proteinExistence type="inferred from homology"/>
<dbReference type="Gene3D" id="1.20.1050.10">
    <property type="match status" value="1"/>
</dbReference>
<reference evidence="7" key="1">
    <citation type="submission" date="2022-01" db="EMBL/GenBank/DDBJ databases">
        <title>Genome Sequence Resource for Two Populations of Ditylenchus destructor, the Migratory Endoparasitic Phytonematode.</title>
        <authorList>
            <person name="Zhang H."/>
            <person name="Lin R."/>
            <person name="Xie B."/>
        </authorList>
    </citation>
    <scope>NUCLEOTIDE SEQUENCE</scope>
    <source>
        <strain evidence="7">BazhouSP</strain>
    </source>
</reference>
<dbReference type="InterPro" id="IPR004046">
    <property type="entry name" value="GST_C"/>
</dbReference>
<dbReference type="Pfam" id="PF14497">
    <property type="entry name" value="GST_C_3"/>
    <property type="match status" value="1"/>
</dbReference>
<evidence type="ECO:0000259" key="5">
    <source>
        <dbReference type="PROSITE" id="PS50404"/>
    </source>
</evidence>
<dbReference type="CDD" id="cd03192">
    <property type="entry name" value="GST_C_Sigma_like"/>
    <property type="match status" value="1"/>
</dbReference>
<dbReference type="InterPro" id="IPR010987">
    <property type="entry name" value="Glutathione-S-Trfase_C-like"/>
</dbReference>
<feature type="domain" description="GST N-terminal" evidence="5">
    <location>
        <begin position="8"/>
        <end position="87"/>
    </location>
</feature>
<evidence type="ECO:0000256" key="1">
    <source>
        <dbReference type="ARBA" id="ARBA00012452"/>
    </source>
</evidence>
<feature type="domain" description="GST C-terminal" evidence="6">
    <location>
        <begin position="89"/>
        <end position="202"/>
    </location>
</feature>
<dbReference type="AlphaFoldDB" id="A0AAD4MLY4"/>
<dbReference type="PANTHER" id="PTHR11571:SF224">
    <property type="entry name" value="HEMATOPOIETIC PROSTAGLANDIN D SYNTHASE"/>
    <property type="match status" value="1"/>
</dbReference>
<dbReference type="EMBL" id="JAKKPZ010000209">
    <property type="protein sequence ID" value="KAI1698649.1"/>
    <property type="molecule type" value="Genomic_DNA"/>
</dbReference>
<dbReference type="InterPro" id="IPR004045">
    <property type="entry name" value="Glutathione_S-Trfase_N"/>
</dbReference>
<dbReference type="PROSITE" id="PS50404">
    <property type="entry name" value="GST_NTER"/>
    <property type="match status" value="1"/>
</dbReference>
<dbReference type="GO" id="GO:0004364">
    <property type="term" value="F:glutathione transferase activity"/>
    <property type="evidence" value="ECO:0007669"/>
    <property type="project" value="UniProtKB-EC"/>
</dbReference>
<dbReference type="EC" id="2.5.1.18" evidence="1"/>
<dbReference type="SFLD" id="SFLDG01205">
    <property type="entry name" value="AMPS.1"/>
    <property type="match status" value="1"/>
</dbReference>
<evidence type="ECO:0000256" key="4">
    <source>
        <dbReference type="ARBA" id="ARBA00047960"/>
    </source>
</evidence>
<gene>
    <name evidence="7" type="ORF">DdX_17778</name>
</gene>
<dbReference type="SFLD" id="SFLDG00363">
    <property type="entry name" value="AMPS_(cytGST):_Alpha-__Mu-__Pi"/>
    <property type="match status" value="1"/>
</dbReference>
<dbReference type="CDD" id="cd03039">
    <property type="entry name" value="GST_N_Sigma_like"/>
    <property type="match status" value="1"/>
</dbReference>
<dbReference type="Gene3D" id="3.40.30.10">
    <property type="entry name" value="Glutaredoxin"/>
    <property type="match status" value="1"/>
</dbReference>
<comment type="catalytic activity">
    <reaction evidence="4">
        <text>RX + glutathione = an S-substituted glutathione + a halide anion + H(+)</text>
        <dbReference type="Rhea" id="RHEA:16437"/>
        <dbReference type="ChEBI" id="CHEBI:15378"/>
        <dbReference type="ChEBI" id="CHEBI:16042"/>
        <dbReference type="ChEBI" id="CHEBI:17792"/>
        <dbReference type="ChEBI" id="CHEBI:57925"/>
        <dbReference type="ChEBI" id="CHEBI:90779"/>
        <dbReference type="EC" id="2.5.1.18"/>
    </reaction>
</comment>
<dbReference type="InterPro" id="IPR050213">
    <property type="entry name" value="GST_superfamily"/>
</dbReference>
<dbReference type="InterPro" id="IPR036249">
    <property type="entry name" value="Thioredoxin-like_sf"/>
</dbReference>
<keyword evidence="8" id="KW-1185">Reference proteome</keyword>
<comment type="caution">
    <text evidence="7">The sequence shown here is derived from an EMBL/GenBank/DDBJ whole genome shotgun (WGS) entry which is preliminary data.</text>
</comment>
<evidence type="ECO:0000259" key="6">
    <source>
        <dbReference type="PROSITE" id="PS50405"/>
    </source>
</evidence>
<sequence length="202" mass="23511">MTQSAEAPEYKLLYFDLRGLGEPIRLIFHSAGKPFDDCRLTPEEWRAKYKMNVRNGVLPMLEFKDSRQLHESYAISHYLAKKFGLAGKDEWEEAKVMEVASIHRDFVGDIRPFIRTHNPLYTIEQNREELKAKLFDPAIQKYFPIFERILSESGSGFMVPSGLTYVDFYTLSLQYFPKSRVKLQNIIATYPMMKTAGEDTHL</sequence>
<dbReference type="SFLD" id="SFLDS00019">
    <property type="entry name" value="Glutathione_Transferase_(cytos"/>
    <property type="match status" value="1"/>
</dbReference>
<name>A0AAD4MLY4_9BILA</name>
<keyword evidence="2" id="KW-0808">Transferase</keyword>
<dbReference type="InterPro" id="IPR040079">
    <property type="entry name" value="Glutathione_S-Trfase"/>
</dbReference>
<protein>
    <recommendedName>
        <fullName evidence="1">glutathione transferase</fullName>
        <ecNumber evidence="1">2.5.1.18</ecNumber>
    </recommendedName>
</protein>
<dbReference type="Proteomes" id="UP001201812">
    <property type="component" value="Unassembled WGS sequence"/>
</dbReference>